<feature type="compositionally biased region" description="Low complexity" evidence="1">
    <location>
        <begin position="1"/>
        <end position="20"/>
    </location>
</feature>
<accession>A0A2N5V617</accession>
<feature type="domain" description="DUF6818" evidence="2">
    <location>
        <begin position="63"/>
        <end position="135"/>
    </location>
</feature>
<dbReference type="EMBL" id="PGCJ01000128">
    <property type="protein sequence ID" value="PLW45432.1"/>
    <property type="molecule type" value="Genomic_DNA"/>
</dbReference>
<dbReference type="STRING" id="200324.A0A2N5V617"/>
<name>A0A2N5V617_9BASI</name>
<dbReference type="PANTHER" id="PTHR34409:SF1">
    <property type="entry name" value="MYB-LIKE DOMAIN-CONTAINING PROTEIN"/>
    <property type="match status" value="1"/>
</dbReference>
<comment type="caution">
    <text evidence="3">The sequence shown here is derived from an EMBL/GenBank/DDBJ whole genome shotgun (WGS) entry which is preliminary data.</text>
</comment>
<dbReference type="InterPro" id="IPR049203">
    <property type="entry name" value="DUF6818"/>
</dbReference>
<protein>
    <recommendedName>
        <fullName evidence="2">DUF6818 domain-containing protein</fullName>
    </recommendedName>
</protein>
<keyword evidence="4" id="KW-1185">Reference proteome</keyword>
<reference evidence="3 4" key="1">
    <citation type="submission" date="2017-11" db="EMBL/GenBank/DDBJ databases">
        <title>De novo assembly and phasing of dikaryotic genomes from two isolates of Puccinia coronata f. sp. avenae, the causal agent of oat crown rust.</title>
        <authorList>
            <person name="Miller M.E."/>
            <person name="Zhang Y."/>
            <person name="Omidvar V."/>
            <person name="Sperschneider J."/>
            <person name="Schwessinger B."/>
            <person name="Raley C."/>
            <person name="Palmer J.M."/>
            <person name="Garnica D."/>
            <person name="Upadhyaya N."/>
            <person name="Rathjen J."/>
            <person name="Taylor J.M."/>
            <person name="Park R.F."/>
            <person name="Dodds P.N."/>
            <person name="Hirsch C.D."/>
            <person name="Kianian S.F."/>
            <person name="Figueroa M."/>
        </authorList>
    </citation>
    <scope>NUCLEOTIDE SEQUENCE [LARGE SCALE GENOMIC DNA]</scope>
    <source>
        <strain evidence="3">12NC29</strain>
    </source>
</reference>
<evidence type="ECO:0000256" key="1">
    <source>
        <dbReference type="SAM" id="MobiDB-lite"/>
    </source>
</evidence>
<proteinExistence type="predicted"/>
<dbReference type="Proteomes" id="UP000235388">
    <property type="component" value="Unassembled WGS sequence"/>
</dbReference>
<evidence type="ECO:0000313" key="3">
    <source>
        <dbReference type="EMBL" id="PLW45432.1"/>
    </source>
</evidence>
<dbReference type="Pfam" id="PF20681">
    <property type="entry name" value="DUF6818"/>
    <property type="match status" value="1"/>
</dbReference>
<evidence type="ECO:0000313" key="4">
    <source>
        <dbReference type="Proteomes" id="UP000235388"/>
    </source>
</evidence>
<organism evidence="3 4">
    <name type="scientific">Puccinia coronata f. sp. avenae</name>
    <dbReference type="NCBI Taxonomy" id="200324"/>
    <lineage>
        <taxon>Eukaryota</taxon>
        <taxon>Fungi</taxon>
        <taxon>Dikarya</taxon>
        <taxon>Basidiomycota</taxon>
        <taxon>Pucciniomycotina</taxon>
        <taxon>Pucciniomycetes</taxon>
        <taxon>Pucciniales</taxon>
        <taxon>Pucciniaceae</taxon>
        <taxon>Puccinia</taxon>
    </lineage>
</organism>
<evidence type="ECO:0000259" key="2">
    <source>
        <dbReference type="Pfam" id="PF20681"/>
    </source>
</evidence>
<sequence>MPGQQAQPGQPQPQNSGRQGNHSRQATTVNGPLLRVGGRAPGAQGYEPNNCKALVAAANKILPLGSQEWGKVANLYNDYATQKGQVTREQDNLKTKFKALVDAKKPTGETVCKPWIRDAKSVSLSICKRAAHNVVVDRDWSDVASDNEL</sequence>
<dbReference type="AlphaFoldDB" id="A0A2N5V617"/>
<feature type="region of interest" description="Disordered" evidence="1">
    <location>
        <begin position="1"/>
        <end position="42"/>
    </location>
</feature>
<dbReference type="PANTHER" id="PTHR34409">
    <property type="entry name" value="SET DOMAIN-CONTAINING PROTEIN"/>
    <property type="match status" value="1"/>
</dbReference>
<gene>
    <name evidence="3" type="ORF">PCANC_11890</name>
</gene>
<dbReference type="OrthoDB" id="2499380at2759"/>